<dbReference type="SUPFAM" id="SSF50685">
    <property type="entry name" value="Barwin-like endoglucanases"/>
    <property type="match status" value="1"/>
</dbReference>
<dbReference type="EMBL" id="NUIL01000015">
    <property type="protein sequence ID" value="PGO29278.1"/>
    <property type="molecule type" value="Genomic_DNA"/>
</dbReference>
<dbReference type="PANTHER" id="PTHR39160">
    <property type="entry name" value="CELL WALL-BINDING PROTEIN YOCH"/>
    <property type="match status" value="1"/>
</dbReference>
<name>A0A2A7FNM4_BACCE</name>
<dbReference type="Pfam" id="PF06725">
    <property type="entry name" value="3D"/>
    <property type="match status" value="1"/>
</dbReference>
<dbReference type="CDD" id="cd14667">
    <property type="entry name" value="3D_containing_proteins"/>
    <property type="match status" value="1"/>
</dbReference>
<dbReference type="InterPro" id="IPR010611">
    <property type="entry name" value="3D_dom"/>
</dbReference>
<dbReference type="GO" id="GO:0009254">
    <property type="term" value="P:peptidoglycan turnover"/>
    <property type="evidence" value="ECO:0007669"/>
    <property type="project" value="InterPro"/>
</dbReference>
<dbReference type="InterPro" id="IPR051933">
    <property type="entry name" value="Resuscitation_pf_RpfB"/>
</dbReference>
<dbReference type="PANTHER" id="PTHR39160:SF4">
    <property type="entry name" value="RESUSCITATION-PROMOTING FACTOR RPFB"/>
    <property type="match status" value="1"/>
</dbReference>
<dbReference type="Gene3D" id="2.40.40.10">
    <property type="entry name" value="RlpA-like domain"/>
    <property type="match status" value="1"/>
</dbReference>
<accession>A0A2A7FNM4</accession>
<dbReference type="GO" id="GO:0019867">
    <property type="term" value="C:outer membrane"/>
    <property type="evidence" value="ECO:0007669"/>
    <property type="project" value="InterPro"/>
</dbReference>
<dbReference type="InterPro" id="IPR059180">
    <property type="entry name" value="3D_YorM"/>
</dbReference>
<dbReference type="GO" id="GO:0004553">
    <property type="term" value="F:hydrolase activity, hydrolyzing O-glycosyl compounds"/>
    <property type="evidence" value="ECO:0007669"/>
    <property type="project" value="InterPro"/>
</dbReference>
<proteinExistence type="predicted"/>
<dbReference type="AlphaFoldDB" id="A0A2A7FNM4"/>
<gene>
    <name evidence="3" type="ORF">CN984_11850</name>
</gene>
<dbReference type="Proteomes" id="UP000223777">
    <property type="component" value="Unassembled WGS sequence"/>
</dbReference>
<feature type="region of interest" description="Disordered" evidence="2">
    <location>
        <begin position="94"/>
        <end position="124"/>
    </location>
</feature>
<evidence type="ECO:0000313" key="3">
    <source>
        <dbReference type="EMBL" id="PGO29278.1"/>
    </source>
</evidence>
<protein>
    <submittedName>
        <fullName evidence="3">Uncharacterized protein</fullName>
    </submittedName>
</protein>
<feature type="compositionally biased region" description="Low complexity" evidence="2">
    <location>
        <begin position="115"/>
        <end position="124"/>
    </location>
</feature>
<organism evidence="3 4">
    <name type="scientific">Bacillus cereus</name>
    <dbReference type="NCBI Taxonomy" id="1396"/>
    <lineage>
        <taxon>Bacteria</taxon>
        <taxon>Bacillati</taxon>
        <taxon>Bacillota</taxon>
        <taxon>Bacilli</taxon>
        <taxon>Bacillales</taxon>
        <taxon>Bacillaceae</taxon>
        <taxon>Bacillus</taxon>
        <taxon>Bacillus cereus group</taxon>
    </lineage>
</organism>
<evidence type="ECO:0000313" key="4">
    <source>
        <dbReference type="Proteomes" id="UP000223777"/>
    </source>
</evidence>
<dbReference type="InterPro" id="IPR036908">
    <property type="entry name" value="RlpA-like_sf"/>
</dbReference>
<evidence type="ECO:0000256" key="1">
    <source>
        <dbReference type="ARBA" id="ARBA00022729"/>
    </source>
</evidence>
<sequence length="229" mass="25538">MLGAMMYDSSLKLDAYNEQLGKAHIQIEHQQADYKSLEQKFLSVKSQSEQLSEKQKELSTVIDTLSQEKSDMNAENEKLKNEVEQLKKIKADAEKAKQADKAKQEQKQTAEKKSSTNTTSSTVSAGGYENWRKINVQSTAYSTYEAGDKLAGQWQGLTATGTSVRWGVIAVDPSVIPLGSKVYIPQFNQTFIAEDTGNAIKGNIIDIFMDTNSKANDWGRRNIEVYVQP</sequence>
<comment type="caution">
    <text evidence="3">The sequence shown here is derived from an EMBL/GenBank/DDBJ whole genome shotgun (WGS) entry which is preliminary data.</text>
</comment>
<reference evidence="3 4" key="1">
    <citation type="submission" date="2017-09" db="EMBL/GenBank/DDBJ databases">
        <title>Large-scale bioinformatics analysis of Bacillus genomes uncovers conserved roles of natural products in bacterial physiology.</title>
        <authorList>
            <consortium name="Agbiome Team Llc"/>
            <person name="Bleich R.M."/>
            <person name="Grubbs K.J."/>
            <person name="Santa Maria K.C."/>
            <person name="Allen S.E."/>
            <person name="Farag S."/>
            <person name="Shank E.A."/>
            <person name="Bowers A."/>
        </authorList>
    </citation>
    <scope>NUCLEOTIDE SEQUENCE [LARGE SCALE GENOMIC DNA]</scope>
    <source>
        <strain evidence="3 4">AFS050027</strain>
    </source>
</reference>
<evidence type="ECO:0000256" key="2">
    <source>
        <dbReference type="SAM" id="MobiDB-lite"/>
    </source>
</evidence>
<keyword evidence="1" id="KW-0732">Signal</keyword>
<feature type="compositionally biased region" description="Basic and acidic residues" evidence="2">
    <location>
        <begin position="94"/>
        <end position="114"/>
    </location>
</feature>